<comment type="subcellular location">
    <subcellularLocation>
        <location evidence="6">Membrane</location>
        <topology evidence="6">Single-pass type II membrane protein</topology>
    </subcellularLocation>
</comment>
<proteinExistence type="inferred from homology"/>
<protein>
    <recommendedName>
        <fullName evidence="3 6">Signal peptidase I</fullName>
        <ecNumber evidence="3 6">3.4.21.89</ecNumber>
    </recommendedName>
</protein>
<feature type="active site" evidence="5">
    <location>
        <position position="45"/>
    </location>
</feature>
<comment type="similarity">
    <text evidence="2 6">Belongs to the peptidase S26 family.</text>
</comment>
<dbReference type="PROSITE" id="PS00761">
    <property type="entry name" value="SPASE_I_3"/>
    <property type="match status" value="1"/>
</dbReference>
<keyword evidence="4 6" id="KW-0378">Hydrolase</keyword>
<dbReference type="PRINTS" id="PR00727">
    <property type="entry name" value="LEADERPTASE"/>
</dbReference>
<dbReference type="GO" id="GO:0006465">
    <property type="term" value="P:signal peptide processing"/>
    <property type="evidence" value="ECO:0007669"/>
    <property type="project" value="InterPro"/>
</dbReference>
<feature type="domain" description="Peptidase S26" evidence="7">
    <location>
        <begin position="16"/>
        <end position="302"/>
    </location>
</feature>
<comment type="caution">
    <text evidence="8">The sequence shown here is derived from an EMBL/GenBank/DDBJ whole genome shotgun (WGS) entry which is preliminary data.</text>
</comment>
<evidence type="ECO:0000313" key="8">
    <source>
        <dbReference type="EMBL" id="SHE62921.1"/>
    </source>
</evidence>
<evidence type="ECO:0000256" key="1">
    <source>
        <dbReference type="ARBA" id="ARBA00000677"/>
    </source>
</evidence>
<dbReference type="RefSeq" id="WP_072863709.1">
    <property type="nucleotide sequence ID" value="NZ_FQUI01000009.1"/>
</dbReference>
<organism evidence="8 9">
    <name type="scientific">Marinitoga hydrogenitolerans (strain DSM 16785 / JCM 12826 / AT1271)</name>
    <dbReference type="NCBI Taxonomy" id="1122195"/>
    <lineage>
        <taxon>Bacteria</taxon>
        <taxon>Thermotogati</taxon>
        <taxon>Thermotogota</taxon>
        <taxon>Thermotogae</taxon>
        <taxon>Petrotogales</taxon>
        <taxon>Petrotogaceae</taxon>
        <taxon>Marinitoga</taxon>
    </lineage>
</organism>
<dbReference type="Proteomes" id="UP000184334">
    <property type="component" value="Unassembled WGS sequence"/>
</dbReference>
<dbReference type="InterPro" id="IPR000223">
    <property type="entry name" value="Pept_S26A_signal_pept_1"/>
</dbReference>
<keyword evidence="6" id="KW-0812">Transmembrane</keyword>
<dbReference type="Pfam" id="PF10502">
    <property type="entry name" value="Peptidase_S26"/>
    <property type="match status" value="1"/>
</dbReference>
<feature type="transmembrane region" description="Helical" evidence="6">
    <location>
        <begin position="20"/>
        <end position="41"/>
    </location>
</feature>
<keyword evidence="6" id="KW-1133">Transmembrane helix</keyword>
<dbReference type="GO" id="GO:0009003">
    <property type="term" value="F:signal peptidase activity"/>
    <property type="evidence" value="ECO:0007669"/>
    <property type="project" value="UniProtKB-EC"/>
</dbReference>
<dbReference type="CDD" id="cd06530">
    <property type="entry name" value="S26_SPase_I"/>
    <property type="match status" value="2"/>
</dbReference>
<dbReference type="SUPFAM" id="SSF51306">
    <property type="entry name" value="LexA/Signal peptidase"/>
    <property type="match status" value="1"/>
</dbReference>
<evidence type="ECO:0000256" key="3">
    <source>
        <dbReference type="ARBA" id="ARBA00013208"/>
    </source>
</evidence>
<reference evidence="8" key="1">
    <citation type="submission" date="2016-11" db="EMBL/GenBank/DDBJ databases">
        <authorList>
            <person name="Varghese N."/>
            <person name="Submissions S."/>
        </authorList>
    </citation>
    <scope>NUCLEOTIDE SEQUENCE [LARGE SCALE GENOMIC DNA]</scope>
    <source>
        <strain evidence="8">DSM 16785</strain>
    </source>
</reference>
<evidence type="ECO:0000256" key="5">
    <source>
        <dbReference type="PIRSR" id="PIRSR600223-1"/>
    </source>
</evidence>
<evidence type="ECO:0000256" key="6">
    <source>
        <dbReference type="RuleBase" id="RU362042"/>
    </source>
</evidence>
<gene>
    <name evidence="8" type="ORF">SAMN02745164_00819</name>
</gene>
<dbReference type="PANTHER" id="PTHR43390:SF1">
    <property type="entry name" value="CHLOROPLAST PROCESSING PEPTIDASE"/>
    <property type="match status" value="1"/>
</dbReference>
<sequence>MPNNNLKSKIKKETYEWINALVYAIIFGTIIRLFVFETMMVPTPSMVPTIQVLDRLFIEKITYDYTKPKVGDIIVFWTPFIDKTAQKQLGAFDKFMDLFAPKEFDGHVKYVKRLVGTPGDTIELIPDSKIWERIKKDKDFKTPYWLQKIIDYYGDIDKLPTSVKESVSQLYVNGKIPEGFEDKYYYIDGIFASKDYYTFMAYPEKYSSDIYRIYNKLRKPMFDLGAFRYYNKTLDYTKYYEKYLAKLDLNSIFIEENNRVKVVLPEGFYFFMGDNTTESFDSRYFGIVPEKNIIGRPFLRIWPYNRFGSVK</sequence>
<dbReference type="EC" id="3.4.21.89" evidence="3 6"/>
<accession>A0A1M4V1Q0</accession>
<keyword evidence="6" id="KW-0645">Protease</keyword>
<evidence type="ECO:0000259" key="7">
    <source>
        <dbReference type="Pfam" id="PF10502"/>
    </source>
</evidence>
<dbReference type="EMBL" id="FQUI01000009">
    <property type="protein sequence ID" value="SHE62921.1"/>
    <property type="molecule type" value="Genomic_DNA"/>
</dbReference>
<comment type="catalytic activity">
    <reaction evidence="1 6">
        <text>Cleavage of hydrophobic, N-terminal signal or leader sequences from secreted and periplasmic proteins.</text>
        <dbReference type="EC" id="3.4.21.89"/>
    </reaction>
</comment>
<dbReference type="GO" id="GO:0016020">
    <property type="term" value="C:membrane"/>
    <property type="evidence" value="ECO:0007669"/>
    <property type="project" value="UniProtKB-SubCell"/>
</dbReference>
<evidence type="ECO:0000256" key="4">
    <source>
        <dbReference type="ARBA" id="ARBA00022801"/>
    </source>
</evidence>
<keyword evidence="6" id="KW-0472">Membrane</keyword>
<dbReference type="Gene3D" id="2.10.109.10">
    <property type="entry name" value="Umud Fragment, subunit A"/>
    <property type="match status" value="1"/>
</dbReference>
<dbReference type="PROSITE" id="PS00760">
    <property type="entry name" value="SPASE_I_2"/>
    <property type="match status" value="1"/>
</dbReference>
<dbReference type="InterPro" id="IPR019757">
    <property type="entry name" value="Pept_S26A_signal_pept_1_Lys-AS"/>
</dbReference>
<dbReference type="InterPro" id="IPR019758">
    <property type="entry name" value="Pept_S26A_signal_pept_1_CS"/>
</dbReference>
<dbReference type="OrthoDB" id="9802919at2"/>
<dbReference type="InterPro" id="IPR036286">
    <property type="entry name" value="LexA/Signal_pep-like_sf"/>
</dbReference>
<evidence type="ECO:0000313" key="9">
    <source>
        <dbReference type="Proteomes" id="UP000184334"/>
    </source>
</evidence>
<name>A0A1M4V1Q0_MARH1</name>
<feature type="active site" evidence="5">
    <location>
        <position position="112"/>
    </location>
</feature>
<dbReference type="InterPro" id="IPR019533">
    <property type="entry name" value="Peptidase_S26"/>
</dbReference>
<dbReference type="PANTHER" id="PTHR43390">
    <property type="entry name" value="SIGNAL PEPTIDASE I"/>
    <property type="match status" value="1"/>
</dbReference>
<dbReference type="AlphaFoldDB" id="A0A1M4V1Q0"/>
<dbReference type="STRING" id="1122195.SAMN02745164_00819"/>
<dbReference type="GO" id="GO:0004252">
    <property type="term" value="F:serine-type endopeptidase activity"/>
    <property type="evidence" value="ECO:0007669"/>
    <property type="project" value="InterPro"/>
</dbReference>
<evidence type="ECO:0000256" key="2">
    <source>
        <dbReference type="ARBA" id="ARBA00009370"/>
    </source>
</evidence>
<keyword evidence="9" id="KW-1185">Reference proteome</keyword>
<dbReference type="NCBIfam" id="TIGR02227">
    <property type="entry name" value="sigpep_I_bact"/>
    <property type="match status" value="2"/>
</dbReference>